<organism evidence="1">
    <name type="scientific">Arion vulgaris</name>
    <dbReference type="NCBI Taxonomy" id="1028688"/>
    <lineage>
        <taxon>Eukaryota</taxon>
        <taxon>Metazoa</taxon>
        <taxon>Spiralia</taxon>
        <taxon>Lophotrochozoa</taxon>
        <taxon>Mollusca</taxon>
        <taxon>Gastropoda</taxon>
        <taxon>Heterobranchia</taxon>
        <taxon>Euthyneura</taxon>
        <taxon>Panpulmonata</taxon>
        <taxon>Eupulmonata</taxon>
        <taxon>Stylommatophora</taxon>
        <taxon>Helicina</taxon>
        <taxon>Arionoidea</taxon>
        <taxon>Arionidae</taxon>
        <taxon>Arion</taxon>
    </lineage>
</organism>
<feature type="non-terminal residue" evidence="1">
    <location>
        <position position="1"/>
    </location>
</feature>
<sequence length="80" mass="8677">DNISIDQSYETSYHQPVTNLIELPVPNICIDSSVAQTNLIPAAVQNPLMLDTNQGKLTSNNITNLHNPSNLLCVYGLIVG</sequence>
<gene>
    <name evidence="1" type="primary">ORF21323</name>
</gene>
<proteinExistence type="predicted"/>
<reference evidence="1" key="1">
    <citation type="submission" date="2014-12" db="EMBL/GenBank/DDBJ databases">
        <title>Insight into the proteome of Arion vulgaris.</title>
        <authorList>
            <person name="Aradska J."/>
            <person name="Bulat T."/>
            <person name="Smidak R."/>
            <person name="Sarate P."/>
            <person name="Gangsoo J."/>
            <person name="Sialana F."/>
            <person name="Bilban M."/>
            <person name="Lubec G."/>
        </authorList>
    </citation>
    <scope>NUCLEOTIDE SEQUENCE</scope>
    <source>
        <tissue evidence="1">Skin</tissue>
    </source>
</reference>
<feature type="non-terminal residue" evidence="1">
    <location>
        <position position="80"/>
    </location>
</feature>
<evidence type="ECO:0000313" key="1">
    <source>
        <dbReference type="EMBL" id="CEK53830.1"/>
    </source>
</evidence>
<name>A0A0B6YE75_9EUPU</name>
<protein>
    <submittedName>
        <fullName evidence="1">Uncharacterized protein</fullName>
    </submittedName>
</protein>
<dbReference type="AlphaFoldDB" id="A0A0B6YE75"/>
<dbReference type="EMBL" id="HACG01006965">
    <property type="protein sequence ID" value="CEK53830.1"/>
    <property type="molecule type" value="Transcribed_RNA"/>
</dbReference>
<accession>A0A0B6YE75</accession>